<dbReference type="Proteomes" id="UP000053326">
    <property type="component" value="Unassembled WGS sequence"/>
</dbReference>
<organism evidence="8 9">
    <name type="scientific">Thermacetogenium phaeum</name>
    <dbReference type="NCBI Taxonomy" id="85874"/>
    <lineage>
        <taxon>Bacteria</taxon>
        <taxon>Bacillati</taxon>
        <taxon>Bacillota</taxon>
        <taxon>Clostridia</taxon>
        <taxon>Thermoanaerobacterales</taxon>
        <taxon>Thermoanaerobacteraceae</taxon>
        <taxon>Thermacetogenium</taxon>
    </lineage>
</organism>
<dbReference type="Gene3D" id="3.20.20.70">
    <property type="entry name" value="Aldolase class I"/>
    <property type="match status" value="1"/>
</dbReference>
<dbReference type="InterPro" id="IPR006638">
    <property type="entry name" value="Elp3/MiaA/NifB-like_rSAM"/>
</dbReference>
<reference evidence="9" key="1">
    <citation type="journal article" date="2015" name="MBio">
        <title>Genome-Resolved Metagenomic Analysis Reveals Roles for Candidate Phyla and Other Microbial Community Members in Biogeochemical Transformations in Oil Reservoirs.</title>
        <authorList>
            <person name="Hu P."/>
            <person name="Tom L."/>
            <person name="Singh A."/>
            <person name="Thomas B.C."/>
            <person name="Baker B.J."/>
            <person name="Piceno Y.M."/>
            <person name="Andersen G.L."/>
            <person name="Banfield J.F."/>
        </authorList>
    </citation>
    <scope>NUCLEOTIDE SEQUENCE [LARGE SCALE GENOMIC DNA]</scope>
</reference>
<dbReference type="InterPro" id="IPR011991">
    <property type="entry name" value="ArsR-like_HTH"/>
</dbReference>
<evidence type="ECO:0000313" key="8">
    <source>
        <dbReference type="EMBL" id="KUK35676.1"/>
    </source>
</evidence>
<accession>A0A124FJZ9</accession>
<dbReference type="SFLD" id="SFLDG01083">
    <property type="entry name" value="Uncharacterised_Radical_SAM_Su"/>
    <property type="match status" value="1"/>
</dbReference>
<evidence type="ECO:0000256" key="1">
    <source>
        <dbReference type="ARBA" id="ARBA00001966"/>
    </source>
</evidence>
<dbReference type="PROSITE" id="PS51918">
    <property type="entry name" value="RADICAL_SAM"/>
    <property type="match status" value="1"/>
</dbReference>
<dbReference type="CDD" id="cd00090">
    <property type="entry name" value="HTH_ARSR"/>
    <property type="match status" value="1"/>
</dbReference>
<dbReference type="SMART" id="SM00729">
    <property type="entry name" value="Elp3"/>
    <property type="match status" value="1"/>
</dbReference>
<dbReference type="InterPro" id="IPR058240">
    <property type="entry name" value="rSAM_sf"/>
</dbReference>
<feature type="domain" description="Radical SAM core" evidence="7">
    <location>
        <begin position="16"/>
        <end position="247"/>
    </location>
</feature>
<comment type="caution">
    <text evidence="8">The sequence shown here is derived from an EMBL/GenBank/DDBJ whole genome shotgun (WGS) entry which is preliminary data.</text>
</comment>
<keyword evidence="6" id="KW-0411">Iron-sulfur</keyword>
<dbReference type="Gene3D" id="1.10.10.10">
    <property type="entry name" value="Winged helix-like DNA-binding domain superfamily/Winged helix DNA-binding domain"/>
    <property type="match status" value="1"/>
</dbReference>
<dbReference type="InterPro" id="IPR036390">
    <property type="entry name" value="WH_DNA-bd_sf"/>
</dbReference>
<name>A0A124FJZ9_9THEO</name>
<dbReference type="PANTHER" id="PTHR43787">
    <property type="entry name" value="FEMO COFACTOR BIOSYNTHESIS PROTEIN NIFB-RELATED"/>
    <property type="match status" value="1"/>
</dbReference>
<dbReference type="SUPFAM" id="SSF46785">
    <property type="entry name" value="Winged helix' DNA-binding domain"/>
    <property type="match status" value="1"/>
</dbReference>
<dbReference type="PANTHER" id="PTHR43787:SF11">
    <property type="entry name" value="UPF0026 PROTEIN SLR1464"/>
    <property type="match status" value="1"/>
</dbReference>
<evidence type="ECO:0000256" key="3">
    <source>
        <dbReference type="ARBA" id="ARBA00022691"/>
    </source>
</evidence>
<proteinExistence type="predicted"/>
<evidence type="ECO:0000256" key="2">
    <source>
        <dbReference type="ARBA" id="ARBA00022485"/>
    </source>
</evidence>
<keyword evidence="5" id="KW-0408">Iron</keyword>
<protein>
    <submittedName>
        <fullName evidence="8">Putative radical SAM domain-containing transcription regulator TrmB</fullName>
    </submittedName>
</protein>
<dbReference type="GO" id="GO:0051539">
    <property type="term" value="F:4 iron, 4 sulfur cluster binding"/>
    <property type="evidence" value="ECO:0007669"/>
    <property type="project" value="UniProtKB-KW"/>
</dbReference>
<keyword evidence="2" id="KW-0004">4Fe-4S</keyword>
<keyword evidence="4" id="KW-0479">Metal-binding</keyword>
<evidence type="ECO:0000256" key="4">
    <source>
        <dbReference type="ARBA" id="ARBA00022723"/>
    </source>
</evidence>
<evidence type="ECO:0000259" key="7">
    <source>
        <dbReference type="PROSITE" id="PS51918"/>
    </source>
</evidence>
<evidence type="ECO:0000313" key="9">
    <source>
        <dbReference type="Proteomes" id="UP000053326"/>
    </source>
</evidence>
<keyword evidence="3" id="KW-0949">S-adenosyl-L-methionine</keyword>
<dbReference type="InterPro" id="IPR007197">
    <property type="entry name" value="rSAM"/>
</dbReference>
<gene>
    <name evidence="8" type="ORF">XD66_1614</name>
</gene>
<dbReference type="EMBL" id="LGFO01000296">
    <property type="protein sequence ID" value="KUK35676.1"/>
    <property type="molecule type" value="Genomic_DNA"/>
</dbReference>
<dbReference type="InterPro" id="IPR036388">
    <property type="entry name" value="WH-like_DNA-bd_sf"/>
</dbReference>
<sequence length="315" mass="34458">MKAVSYKYIYGPVPSRRLGRSLGIDMVPFKTCTYDCVYCQLGRTTAKTVERKEYVSVDAILSELEEKLATGETPDYISLAGSGEPTLNACIGELIERIKSLTDVPLAVLTNGSLLWVKEVQDALMAADLVLPSLDAGDEHLFQYVNRPHEEISFEDMIKGLAEFTKRFSGEVWLEVLLLGGVTGIPSEVKKIASLIERIGPARVQLNTVSRPPAEEYALTIPPEQMIALKALIPGEVDIISEKGDGEPHITAPHAADEENILALLNRRPCTAEDIAKSLGIHITEVIKHLEGLSASGRVTTTSVNKRVFYVPTSK</sequence>
<dbReference type="SUPFAM" id="SSF102114">
    <property type="entry name" value="Radical SAM enzymes"/>
    <property type="match status" value="1"/>
</dbReference>
<dbReference type="AlphaFoldDB" id="A0A124FJZ9"/>
<dbReference type="CDD" id="cd01335">
    <property type="entry name" value="Radical_SAM"/>
    <property type="match status" value="1"/>
</dbReference>
<dbReference type="GO" id="GO:0046872">
    <property type="term" value="F:metal ion binding"/>
    <property type="evidence" value="ECO:0007669"/>
    <property type="project" value="UniProtKB-KW"/>
</dbReference>
<dbReference type="GO" id="GO:0003824">
    <property type="term" value="F:catalytic activity"/>
    <property type="evidence" value="ECO:0007669"/>
    <property type="project" value="InterPro"/>
</dbReference>
<evidence type="ECO:0000256" key="6">
    <source>
        <dbReference type="ARBA" id="ARBA00023014"/>
    </source>
</evidence>
<dbReference type="Pfam" id="PF04055">
    <property type="entry name" value="Radical_SAM"/>
    <property type="match status" value="1"/>
</dbReference>
<comment type="cofactor">
    <cofactor evidence="1">
        <name>[4Fe-4S] cluster</name>
        <dbReference type="ChEBI" id="CHEBI:49883"/>
    </cofactor>
</comment>
<dbReference type="InterPro" id="IPR040084">
    <property type="entry name" value="GTPase_Obg"/>
</dbReference>
<dbReference type="SFLD" id="SFLDS00029">
    <property type="entry name" value="Radical_SAM"/>
    <property type="match status" value="1"/>
</dbReference>
<dbReference type="InterPro" id="IPR013785">
    <property type="entry name" value="Aldolase_TIM"/>
</dbReference>
<evidence type="ECO:0000256" key="5">
    <source>
        <dbReference type="ARBA" id="ARBA00023004"/>
    </source>
</evidence>